<reference evidence="1" key="1">
    <citation type="submission" date="2022-06" db="EMBL/GenBank/DDBJ databases">
        <title>Phylogenomic reconstructions and comparative analyses of Kickxellomycotina fungi.</title>
        <authorList>
            <person name="Reynolds N.K."/>
            <person name="Stajich J.E."/>
            <person name="Barry K."/>
            <person name="Grigoriev I.V."/>
            <person name="Crous P."/>
            <person name="Smith M.E."/>
        </authorList>
    </citation>
    <scope>NUCLEOTIDE SEQUENCE</scope>
    <source>
        <strain evidence="1">RSA 2271</strain>
    </source>
</reference>
<evidence type="ECO:0000313" key="1">
    <source>
        <dbReference type="EMBL" id="KAJ1674043.1"/>
    </source>
</evidence>
<evidence type="ECO:0000313" key="2">
    <source>
        <dbReference type="Proteomes" id="UP001145114"/>
    </source>
</evidence>
<proteinExistence type="predicted"/>
<protein>
    <submittedName>
        <fullName evidence="1">Uncharacterized protein</fullName>
    </submittedName>
</protein>
<gene>
    <name evidence="1" type="ORF">EV182_004082</name>
</gene>
<dbReference type="EMBL" id="JAMZIH010006324">
    <property type="protein sequence ID" value="KAJ1674043.1"/>
    <property type="molecule type" value="Genomic_DNA"/>
</dbReference>
<dbReference type="Proteomes" id="UP001145114">
    <property type="component" value="Unassembled WGS sequence"/>
</dbReference>
<accession>A0ACC1HE88</accession>
<keyword evidence="2" id="KW-1185">Reference proteome</keyword>
<sequence>MVKRYKPKKKPAQAKEDTSRDLPPTKVVSGGKAPGKNGKDKRASGAGEDMSDMPKSFQRLMNFVNNKKQAEQRGQAAKQRPKSSKHAVLKMRPGESYASFERRVKQNMEKRLQEASVDALPTNQSQSKQNQSEDLGNGKVSVKSERKRKNEQARKERLKRQKKGRRRHGDDGDDDSDPSDYDSSTVSAGIETTVTDRRWKGKPDRARVKADDDMTEVDQDELHKLSKSLKKKKPAPAPRIASDTPKFNETVSAPPIFTSLPKARFKKMVPIEGTREAQDLEKKKTAMAIKKMIERTSRLSPLERLQQQRKLKQTQKSGEGGISPAEQKALEIERQKAIQRYRLVKVARYNNKSLV</sequence>
<comment type="caution">
    <text evidence="1">The sequence shown here is derived from an EMBL/GenBank/DDBJ whole genome shotgun (WGS) entry which is preliminary data.</text>
</comment>
<name>A0ACC1HE88_9FUNG</name>
<organism evidence="1 2">
    <name type="scientific">Spiromyces aspiralis</name>
    <dbReference type="NCBI Taxonomy" id="68401"/>
    <lineage>
        <taxon>Eukaryota</taxon>
        <taxon>Fungi</taxon>
        <taxon>Fungi incertae sedis</taxon>
        <taxon>Zoopagomycota</taxon>
        <taxon>Kickxellomycotina</taxon>
        <taxon>Kickxellomycetes</taxon>
        <taxon>Kickxellales</taxon>
        <taxon>Kickxellaceae</taxon>
        <taxon>Spiromyces</taxon>
    </lineage>
</organism>